<evidence type="ECO:0000313" key="14">
    <source>
        <dbReference type="EMBL" id="RDB22190.1"/>
    </source>
</evidence>
<comment type="catalytic activity">
    <reaction evidence="11">
        <text>5-taurinomethyluridine(34) in tRNA + S-sulfanyl-L-cysteinyl-[protein] + AH2 + ATP = 5-taurinomethyl-2-thiouridine(34) in tRNA + L-cysteinyl-[protein] + A + AMP + diphosphate + H(+)</text>
        <dbReference type="Rhea" id="RHEA:47040"/>
        <dbReference type="Rhea" id="RHEA-COMP:10131"/>
        <dbReference type="Rhea" id="RHEA-COMP:11726"/>
        <dbReference type="Rhea" id="RHEA-COMP:11732"/>
        <dbReference type="Rhea" id="RHEA-COMP:11733"/>
        <dbReference type="ChEBI" id="CHEBI:13193"/>
        <dbReference type="ChEBI" id="CHEBI:15378"/>
        <dbReference type="ChEBI" id="CHEBI:17499"/>
        <dbReference type="ChEBI" id="CHEBI:29950"/>
        <dbReference type="ChEBI" id="CHEBI:30616"/>
        <dbReference type="ChEBI" id="CHEBI:33019"/>
        <dbReference type="ChEBI" id="CHEBI:61963"/>
        <dbReference type="ChEBI" id="CHEBI:87171"/>
        <dbReference type="ChEBI" id="CHEBI:87172"/>
        <dbReference type="ChEBI" id="CHEBI:456215"/>
        <dbReference type="EC" id="2.8.1.14"/>
    </reaction>
</comment>
<comment type="caution">
    <text evidence="14">The sequence shown here is derived from an EMBL/GenBank/DDBJ whole genome shotgun (WGS) entry which is preliminary data.</text>
</comment>
<evidence type="ECO:0000259" key="13">
    <source>
        <dbReference type="Pfam" id="PF20259"/>
    </source>
</evidence>
<feature type="domain" description="tRNA-specific 2-thiouridylase MnmA-like C-terminal" evidence="12">
    <location>
        <begin position="324"/>
        <end position="409"/>
    </location>
</feature>
<feature type="domain" description="tRNA-specific 2-thiouridylase MnmA-like central" evidence="13">
    <location>
        <begin position="252"/>
        <end position="313"/>
    </location>
</feature>
<comment type="function">
    <text evidence="1">Catalyzes the 2-thiolation of uridine at the wobble position (U34) of mitochondrial tRNA(Lys), tRNA(Glu) and tRNA(Gln). Required for the formation of 5-taurinomethyl-2-thiouridine (tm5s2U) of mitochondrial tRNA(Lys), tRNA(Glu), and tRNA(Gln) at the wobble position. ATP is required to activate the C2 atom of the wobble base.</text>
</comment>
<evidence type="ECO:0000256" key="2">
    <source>
        <dbReference type="ARBA" id="ARBA00006191"/>
    </source>
</evidence>
<dbReference type="InterPro" id="IPR046884">
    <property type="entry name" value="MnmA-like_central"/>
</dbReference>
<dbReference type="Pfam" id="PF03054">
    <property type="entry name" value="tRNA_Me_trans"/>
    <property type="match status" value="1"/>
</dbReference>
<evidence type="ECO:0000256" key="8">
    <source>
        <dbReference type="ARBA" id="ARBA00022840"/>
    </source>
</evidence>
<dbReference type="InterPro" id="IPR014729">
    <property type="entry name" value="Rossmann-like_a/b/a_fold"/>
</dbReference>
<keyword evidence="5" id="KW-0808">Transferase</keyword>
<proteinExistence type="inferred from homology"/>
<evidence type="ECO:0000256" key="5">
    <source>
        <dbReference type="ARBA" id="ARBA00022679"/>
    </source>
</evidence>
<evidence type="ECO:0000256" key="6">
    <source>
        <dbReference type="ARBA" id="ARBA00022694"/>
    </source>
</evidence>
<dbReference type="EC" id="2.8.1.14" evidence="3"/>
<dbReference type="STRING" id="39966.A0A369JLV4"/>
<keyword evidence="8" id="KW-0067">ATP-binding</keyword>
<dbReference type="SUPFAM" id="SSF52402">
    <property type="entry name" value="Adenine nucleotide alpha hydrolases-like"/>
    <property type="match status" value="1"/>
</dbReference>
<dbReference type="PANTHER" id="PTHR11933:SF5">
    <property type="entry name" value="MITOCHONDRIAL TRNA-SPECIFIC 2-THIOURIDYLASE 1"/>
    <property type="match status" value="1"/>
</dbReference>
<keyword evidence="15" id="KW-1185">Reference proteome</keyword>
<evidence type="ECO:0000256" key="3">
    <source>
        <dbReference type="ARBA" id="ARBA00011953"/>
    </source>
</evidence>
<dbReference type="GO" id="GO:0000049">
    <property type="term" value="F:tRNA binding"/>
    <property type="evidence" value="ECO:0007669"/>
    <property type="project" value="UniProtKB-KW"/>
</dbReference>
<evidence type="ECO:0000256" key="9">
    <source>
        <dbReference type="ARBA" id="ARBA00022884"/>
    </source>
</evidence>
<dbReference type="InParanoid" id="A0A369JLV4"/>
<keyword evidence="10" id="KW-1015">Disulfide bond</keyword>
<organism evidence="14 15">
    <name type="scientific">Hypsizygus marmoreus</name>
    <name type="common">White beech mushroom</name>
    <name type="synonym">Agaricus marmoreus</name>
    <dbReference type="NCBI Taxonomy" id="39966"/>
    <lineage>
        <taxon>Eukaryota</taxon>
        <taxon>Fungi</taxon>
        <taxon>Dikarya</taxon>
        <taxon>Basidiomycota</taxon>
        <taxon>Agaricomycotina</taxon>
        <taxon>Agaricomycetes</taxon>
        <taxon>Agaricomycetidae</taxon>
        <taxon>Agaricales</taxon>
        <taxon>Tricholomatineae</taxon>
        <taxon>Lyophyllaceae</taxon>
        <taxon>Hypsizygus</taxon>
    </lineage>
</organism>
<evidence type="ECO:0000256" key="4">
    <source>
        <dbReference type="ARBA" id="ARBA00022555"/>
    </source>
</evidence>
<reference evidence="14" key="1">
    <citation type="submission" date="2018-04" db="EMBL/GenBank/DDBJ databases">
        <title>Whole genome sequencing of Hypsizygus marmoreus.</title>
        <authorList>
            <person name="Choi I.-G."/>
            <person name="Min B."/>
            <person name="Kim J.-G."/>
            <person name="Kim S."/>
            <person name="Oh Y.-L."/>
            <person name="Kong W.-S."/>
            <person name="Park H."/>
            <person name="Jeong J."/>
            <person name="Song E.-S."/>
        </authorList>
    </citation>
    <scope>NUCLEOTIDE SEQUENCE [LARGE SCALE GENOMIC DNA]</scope>
    <source>
        <strain evidence="14">51987-8</strain>
    </source>
</reference>
<gene>
    <name evidence="14" type="primary">mnmA</name>
    <name evidence="14" type="ORF">Hypma_010697</name>
</gene>
<dbReference type="InterPro" id="IPR023382">
    <property type="entry name" value="MnmA-like_central_sf"/>
</dbReference>
<dbReference type="GO" id="GO:0005739">
    <property type="term" value="C:mitochondrion"/>
    <property type="evidence" value="ECO:0007669"/>
    <property type="project" value="TreeGrafter"/>
</dbReference>
<dbReference type="FunFam" id="2.30.30.280:FF:000001">
    <property type="entry name" value="tRNA-specific 2-thiouridylase MnmA"/>
    <property type="match status" value="1"/>
</dbReference>
<dbReference type="InterPro" id="IPR004506">
    <property type="entry name" value="MnmA-like"/>
</dbReference>
<comment type="similarity">
    <text evidence="2">Belongs to the MnmA/TRMU family.</text>
</comment>
<dbReference type="Proteomes" id="UP000076154">
    <property type="component" value="Unassembled WGS sequence"/>
</dbReference>
<dbReference type="InterPro" id="IPR046885">
    <property type="entry name" value="MnmA-like_C"/>
</dbReference>
<dbReference type="AlphaFoldDB" id="A0A369JLV4"/>
<name>A0A369JLV4_HYPMA</name>
<dbReference type="OrthoDB" id="3685at2759"/>
<dbReference type="NCBIfam" id="TIGR00420">
    <property type="entry name" value="trmU"/>
    <property type="match status" value="1"/>
</dbReference>
<dbReference type="Gene3D" id="2.40.30.10">
    <property type="entry name" value="Translation factors"/>
    <property type="match status" value="1"/>
</dbReference>
<dbReference type="Gene3D" id="2.30.30.280">
    <property type="entry name" value="Adenine nucleotide alpha hydrolases-like domains"/>
    <property type="match status" value="1"/>
</dbReference>
<dbReference type="GO" id="GO:0005524">
    <property type="term" value="F:ATP binding"/>
    <property type="evidence" value="ECO:0007669"/>
    <property type="project" value="UniProtKB-KW"/>
</dbReference>
<dbReference type="NCBIfam" id="NF001138">
    <property type="entry name" value="PRK00143.1"/>
    <property type="match status" value="1"/>
</dbReference>
<accession>A0A369JLV4</accession>
<dbReference type="EMBL" id="LUEZ02000052">
    <property type="protein sequence ID" value="RDB22190.1"/>
    <property type="molecule type" value="Genomic_DNA"/>
</dbReference>
<dbReference type="Pfam" id="PF20258">
    <property type="entry name" value="tRNA_Me_trans_C"/>
    <property type="match status" value="1"/>
</dbReference>
<evidence type="ECO:0000259" key="12">
    <source>
        <dbReference type="Pfam" id="PF20258"/>
    </source>
</evidence>
<dbReference type="Gene3D" id="3.40.50.620">
    <property type="entry name" value="HUPs"/>
    <property type="match status" value="1"/>
</dbReference>
<dbReference type="FunFam" id="3.40.50.620:FF:000115">
    <property type="entry name" value="tRNA-specific 2-thiouridylase MnmA"/>
    <property type="match status" value="1"/>
</dbReference>
<keyword evidence="7" id="KW-0547">Nucleotide-binding</keyword>
<evidence type="ECO:0000256" key="1">
    <source>
        <dbReference type="ARBA" id="ARBA00003986"/>
    </source>
</evidence>
<keyword evidence="6" id="KW-0819">tRNA processing</keyword>
<dbReference type="Pfam" id="PF20259">
    <property type="entry name" value="tRNA_Me_trans_M"/>
    <property type="match status" value="1"/>
</dbReference>
<sequence>MASALIRRTLAQYFQRVHVRSFSSKPASYNEPKKGDRVVIGMSGGVDSSVAARLLADQDYDLSAVFMRNWDTRDESGTDKGCEWEKDWEDVQQVCKVLDLPCEMIDLSQQYWNRVFEPSLHQWEMGITPNPDVWCNKEIKFGALLEHLPVSSSKSSKTFFATGHYARKAWSSSFSLSRPPRPKLLRGLDPLKDQSFYLSSISEEGLRRALFPLGELTKKEVRELAKQYDLPTAERAESMGLCFVGEKTRFSRFISEYLPPKPGPIVDMTTGRRVSKHAGLWSFTIGENARVGGMPQKLFVARKDPSQNIIYVVPGKDHPSLYSSGIQIQNFAWIWADTPPLPIFTEEGFRARVKHRHRMESVLCTVRSPDKDPHGLLIEFDELEQGVAAGQVAALWDAEGDWVLGCGMIKSLSEQLD</sequence>
<protein>
    <recommendedName>
        <fullName evidence="3">tRNA-5-taurinomethyluridine 2-sulfurtransferase</fullName>
        <ecNumber evidence="3">2.8.1.14</ecNumber>
    </recommendedName>
</protein>
<evidence type="ECO:0000313" key="15">
    <source>
        <dbReference type="Proteomes" id="UP000076154"/>
    </source>
</evidence>
<dbReference type="GO" id="GO:0002143">
    <property type="term" value="P:tRNA wobble position uridine thiolation"/>
    <property type="evidence" value="ECO:0007669"/>
    <property type="project" value="TreeGrafter"/>
</dbReference>
<keyword evidence="4" id="KW-0820">tRNA-binding</keyword>
<dbReference type="PANTHER" id="PTHR11933">
    <property type="entry name" value="TRNA 5-METHYLAMINOMETHYL-2-THIOURIDYLATE -METHYLTRANSFERASE"/>
    <property type="match status" value="1"/>
</dbReference>
<dbReference type="GO" id="GO:0016783">
    <property type="term" value="F:sulfurtransferase activity"/>
    <property type="evidence" value="ECO:0007669"/>
    <property type="project" value="InterPro"/>
</dbReference>
<dbReference type="HAMAP" id="MF_00144">
    <property type="entry name" value="tRNA_thiouridyl_MnmA"/>
    <property type="match status" value="1"/>
</dbReference>
<evidence type="ECO:0000256" key="10">
    <source>
        <dbReference type="ARBA" id="ARBA00023157"/>
    </source>
</evidence>
<evidence type="ECO:0000256" key="11">
    <source>
        <dbReference type="ARBA" id="ARBA00049564"/>
    </source>
</evidence>
<dbReference type="CDD" id="cd01998">
    <property type="entry name" value="MnmA_TRMU-like"/>
    <property type="match status" value="1"/>
</dbReference>
<evidence type="ECO:0000256" key="7">
    <source>
        <dbReference type="ARBA" id="ARBA00022741"/>
    </source>
</evidence>
<dbReference type="FunCoup" id="A0A369JLV4">
    <property type="interactions" value="366"/>
</dbReference>
<keyword evidence="9" id="KW-0694">RNA-binding</keyword>